<dbReference type="EMBL" id="AFMD02000237">
    <property type="protein sequence ID" value="EMG22207.1"/>
    <property type="molecule type" value="Genomic_DNA"/>
</dbReference>
<protein>
    <submittedName>
        <fullName evidence="1">Uncharacterized protein</fullName>
    </submittedName>
</protein>
<sequence>MSSHISKFCCKIQCEFSQIHFSEKTGTLQIDSFNVGTTTV</sequence>
<dbReference type="Proteomes" id="UP000011778">
    <property type="component" value="Unassembled WGS sequence"/>
</dbReference>
<evidence type="ECO:0000313" key="2">
    <source>
        <dbReference type="Proteomes" id="UP000011778"/>
    </source>
</evidence>
<gene>
    <name evidence="1" type="ORF">LEP1GSC150_4357</name>
</gene>
<organism evidence="1 2">
    <name type="scientific">Leptospira interrogans serovar Copenhageni str. LT2050</name>
    <dbReference type="NCBI Taxonomy" id="1001598"/>
    <lineage>
        <taxon>Bacteria</taxon>
        <taxon>Pseudomonadati</taxon>
        <taxon>Spirochaetota</taxon>
        <taxon>Spirochaetia</taxon>
        <taxon>Leptospirales</taxon>
        <taxon>Leptospiraceae</taxon>
        <taxon>Leptospira</taxon>
    </lineage>
</organism>
<accession>M3INM3</accession>
<evidence type="ECO:0000313" key="1">
    <source>
        <dbReference type="EMBL" id="EMG22207.1"/>
    </source>
</evidence>
<comment type="caution">
    <text evidence="1">The sequence shown here is derived from an EMBL/GenBank/DDBJ whole genome shotgun (WGS) entry which is preliminary data.</text>
</comment>
<name>M3INM3_LEPIT</name>
<dbReference type="AlphaFoldDB" id="M3INM3"/>
<proteinExistence type="predicted"/>
<reference evidence="1 2" key="1">
    <citation type="submission" date="2013-02" db="EMBL/GenBank/DDBJ databases">
        <authorList>
            <person name="Harkins D.M."/>
            <person name="Durkin A.S."/>
            <person name="Brinkac L.M."/>
            <person name="Haft D.H."/>
            <person name="Selengut J.D."/>
            <person name="Sanka R."/>
            <person name="DePew J."/>
            <person name="Purushe J."/>
            <person name="Tulsiani S.M."/>
            <person name="Graham G.C."/>
            <person name="Burns M.-A."/>
            <person name="Dohnt M.F."/>
            <person name="Smythe L.D."/>
            <person name="McKay D.B."/>
            <person name="Craig S.B."/>
            <person name="Vinetz J.M."/>
            <person name="Sutton G.G."/>
            <person name="Nierman W.C."/>
            <person name="Fouts D.E."/>
        </authorList>
    </citation>
    <scope>NUCLEOTIDE SEQUENCE [LARGE SCALE GENOMIC DNA]</scope>
    <source>
        <strain evidence="1 2">LT2050</strain>
    </source>
</reference>